<dbReference type="PROSITE" id="PS51352">
    <property type="entry name" value="THIOREDOXIN_2"/>
    <property type="match status" value="1"/>
</dbReference>
<dbReference type="Pfam" id="PF00085">
    <property type="entry name" value="Thioredoxin"/>
    <property type="match status" value="1"/>
</dbReference>
<reference evidence="8" key="1">
    <citation type="submission" date="2015-04" db="EMBL/GenBank/DDBJ databases">
        <authorList>
            <person name="Syromyatnikov M.Y."/>
            <person name="Popov V.N."/>
        </authorList>
    </citation>
    <scope>NUCLEOTIDE SEQUENCE</scope>
    <source>
        <strain evidence="8">MO-1</strain>
    </source>
</reference>
<dbReference type="PIRSF" id="PIRSF000077">
    <property type="entry name" value="Thioredoxin"/>
    <property type="match status" value="1"/>
</dbReference>
<feature type="domain" description="Thioredoxin" evidence="7">
    <location>
        <begin position="1"/>
        <end position="108"/>
    </location>
</feature>
<dbReference type="InterPro" id="IPR036249">
    <property type="entry name" value="Thioredoxin-like_sf"/>
</dbReference>
<evidence type="ECO:0000256" key="5">
    <source>
        <dbReference type="ARBA" id="ARBA00023284"/>
    </source>
</evidence>
<evidence type="ECO:0000256" key="4">
    <source>
        <dbReference type="ARBA" id="ARBA00023157"/>
    </source>
</evidence>
<dbReference type="InterPro" id="IPR005746">
    <property type="entry name" value="Thioredoxin"/>
</dbReference>
<dbReference type="PANTHER" id="PTHR45663:SF11">
    <property type="entry name" value="GEO12009P1"/>
    <property type="match status" value="1"/>
</dbReference>
<evidence type="ECO:0000313" key="8">
    <source>
        <dbReference type="EMBL" id="CRH08205.1"/>
    </source>
</evidence>
<keyword evidence="2" id="KW-0813">Transport</keyword>
<dbReference type="CDD" id="cd02947">
    <property type="entry name" value="TRX_family"/>
    <property type="match status" value="1"/>
</dbReference>
<name>A0A1S7LMS0_MAGMO</name>
<evidence type="ECO:0000256" key="3">
    <source>
        <dbReference type="ARBA" id="ARBA00022982"/>
    </source>
</evidence>
<dbReference type="PANTHER" id="PTHR45663">
    <property type="entry name" value="GEO12009P1"/>
    <property type="match status" value="1"/>
</dbReference>
<dbReference type="GO" id="GO:0045454">
    <property type="term" value="P:cell redox homeostasis"/>
    <property type="evidence" value="ECO:0007669"/>
    <property type="project" value="TreeGrafter"/>
</dbReference>
<dbReference type="GO" id="GO:0015035">
    <property type="term" value="F:protein-disulfide reductase activity"/>
    <property type="evidence" value="ECO:0007669"/>
    <property type="project" value="InterPro"/>
</dbReference>
<sequence length="108" mass="12396">MGYIEDITELQFENRVLDVGQPVLVKFWAEWCGNSRRMIPVLEEVAQQIHPAVQVVRMNIDHSPNLPGRFGVRGVPVFMLFDQGRIRDLRTGVMDEGEFTQWVEALIG</sequence>
<evidence type="ECO:0000256" key="1">
    <source>
        <dbReference type="ARBA" id="ARBA00008987"/>
    </source>
</evidence>
<dbReference type="AlphaFoldDB" id="A0A1S7LMS0"/>
<evidence type="ECO:0000256" key="2">
    <source>
        <dbReference type="ARBA" id="ARBA00022448"/>
    </source>
</evidence>
<dbReference type="GO" id="GO:0016853">
    <property type="term" value="F:isomerase activity"/>
    <property type="evidence" value="ECO:0007669"/>
    <property type="project" value="UniProtKB-KW"/>
</dbReference>
<evidence type="ECO:0000256" key="6">
    <source>
        <dbReference type="PIRNR" id="PIRNR000077"/>
    </source>
</evidence>
<organism evidence="8">
    <name type="scientific">Magnetococcus massalia (strain MO-1)</name>
    <dbReference type="NCBI Taxonomy" id="451514"/>
    <lineage>
        <taxon>Bacteria</taxon>
        <taxon>Pseudomonadati</taxon>
        <taxon>Pseudomonadota</taxon>
        <taxon>Magnetococcia</taxon>
        <taxon>Magnetococcales</taxon>
        <taxon>Magnetococcaceae</taxon>
        <taxon>Magnetococcus</taxon>
    </lineage>
</organism>
<dbReference type="SUPFAM" id="SSF52833">
    <property type="entry name" value="Thioredoxin-like"/>
    <property type="match status" value="1"/>
</dbReference>
<protein>
    <recommendedName>
        <fullName evidence="6">Thioredoxin</fullName>
    </recommendedName>
</protein>
<keyword evidence="5" id="KW-0676">Redox-active center</keyword>
<dbReference type="EMBL" id="LO017727">
    <property type="protein sequence ID" value="CRH08205.1"/>
    <property type="molecule type" value="Genomic_DNA"/>
</dbReference>
<accession>A0A1S7LMS0</accession>
<evidence type="ECO:0000259" key="7">
    <source>
        <dbReference type="PROSITE" id="PS51352"/>
    </source>
</evidence>
<dbReference type="GO" id="GO:0005829">
    <property type="term" value="C:cytosol"/>
    <property type="evidence" value="ECO:0007669"/>
    <property type="project" value="TreeGrafter"/>
</dbReference>
<gene>
    <name evidence="8" type="ORF">MAGMO_4077</name>
</gene>
<dbReference type="InterPro" id="IPR013766">
    <property type="entry name" value="Thioredoxin_domain"/>
</dbReference>
<proteinExistence type="inferred from homology"/>
<keyword evidence="8" id="KW-0413">Isomerase</keyword>
<comment type="similarity">
    <text evidence="1 6">Belongs to the thioredoxin family.</text>
</comment>
<keyword evidence="3" id="KW-0249">Electron transport</keyword>
<keyword evidence="4" id="KW-1015">Disulfide bond</keyword>
<dbReference type="Gene3D" id="3.40.30.10">
    <property type="entry name" value="Glutaredoxin"/>
    <property type="match status" value="1"/>
</dbReference>